<gene>
    <name evidence="3" type="ORF">MNBD_IGNAVI01-51</name>
</gene>
<dbReference type="PANTHER" id="PTHR43794">
    <property type="entry name" value="AMINOHYDROLASE SSNA-RELATED"/>
    <property type="match status" value="1"/>
</dbReference>
<dbReference type="InterPro" id="IPR032466">
    <property type="entry name" value="Metal_Hydrolase"/>
</dbReference>
<dbReference type="Gene3D" id="2.30.40.10">
    <property type="entry name" value="Urease, subunit C, domain 1"/>
    <property type="match status" value="1"/>
</dbReference>
<reference evidence="3" key="1">
    <citation type="submission" date="2018-06" db="EMBL/GenBank/DDBJ databases">
        <authorList>
            <person name="Zhirakovskaya E."/>
        </authorList>
    </citation>
    <scope>NUCLEOTIDE SEQUENCE</scope>
</reference>
<proteinExistence type="predicted"/>
<name>A0A3B1CM88_9ZZZZ</name>
<dbReference type="EC" id="3.5.4.3" evidence="3"/>
<dbReference type="Pfam" id="PF01979">
    <property type="entry name" value="Amidohydro_1"/>
    <property type="match status" value="1"/>
</dbReference>
<dbReference type="InterPro" id="IPR011059">
    <property type="entry name" value="Metal-dep_hydrolase_composite"/>
</dbReference>
<evidence type="ECO:0000256" key="1">
    <source>
        <dbReference type="ARBA" id="ARBA00022801"/>
    </source>
</evidence>
<organism evidence="3">
    <name type="scientific">hydrothermal vent metagenome</name>
    <dbReference type="NCBI Taxonomy" id="652676"/>
    <lineage>
        <taxon>unclassified sequences</taxon>
        <taxon>metagenomes</taxon>
        <taxon>ecological metagenomes</taxon>
    </lineage>
</organism>
<evidence type="ECO:0000313" key="3">
    <source>
        <dbReference type="EMBL" id="VAX25094.1"/>
    </source>
</evidence>
<dbReference type="EMBL" id="UOGD01000290">
    <property type="protein sequence ID" value="VAX25094.1"/>
    <property type="molecule type" value="Genomic_DNA"/>
</dbReference>
<dbReference type="SUPFAM" id="SSF51338">
    <property type="entry name" value="Composite domain of metallo-dependent hydrolases"/>
    <property type="match status" value="1"/>
</dbReference>
<dbReference type="SUPFAM" id="SSF51556">
    <property type="entry name" value="Metallo-dependent hydrolases"/>
    <property type="match status" value="1"/>
</dbReference>
<dbReference type="InterPro" id="IPR050287">
    <property type="entry name" value="MTA/SAH_deaminase"/>
</dbReference>
<sequence length="450" mass="50237">MNKKTLIIPKQIVTMNAEMEILRNHGVQINNGIIEKVCSLKGFDYEKYPGDIYVCNDLTLLPGFVQTHVHLCQSLFRGLADDMELLDWLQKRIFPYENSHNEKSLRLSAQLGISEIIESGTTTILDMGTINHQEVVFEEMISSGIRGFSGKCMIDENDLYPAFKESTEQSLSTSYELAKTFHNSADGRIQYAFAPRFALSCSEGLLKDTFKMTNDFNGSLYHTHSSENKGEIEAVKQKYGKENIEFFDSINVLSDRTILAHCIHTNEKEIELLKNSQTRVAHCPSSNMKLGSGIADIPGYLNKGISVSLGADGAPCNNNLSMFTEMRLATLIQKPIHGSTTMDAKTMVKMATIDGAKALHLDGQIGSIEVGKKADLVLLNLRQVSNSLLNKDENIYSDIVYSSNDNSVSDVMISGKWVVRKGKSTFYNAEKLIHDARQELKKLLRRTDIG</sequence>
<protein>
    <submittedName>
        <fullName evidence="3">Guanine deaminase</fullName>
        <ecNumber evidence="3">3.5.4.3</ecNumber>
    </submittedName>
</protein>
<evidence type="ECO:0000259" key="2">
    <source>
        <dbReference type="Pfam" id="PF01979"/>
    </source>
</evidence>
<feature type="domain" description="Amidohydrolase-related" evidence="2">
    <location>
        <begin position="59"/>
        <end position="418"/>
    </location>
</feature>
<dbReference type="CDD" id="cd01298">
    <property type="entry name" value="ATZ_TRZ_like"/>
    <property type="match status" value="1"/>
</dbReference>
<dbReference type="NCBIfam" id="NF005557">
    <property type="entry name" value="PRK07228.1"/>
    <property type="match status" value="1"/>
</dbReference>
<accession>A0A3B1CM88</accession>
<dbReference type="Gene3D" id="3.20.20.140">
    <property type="entry name" value="Metal-dependent hydrolases"/>
    <property type="match status" value="1"/>
</dbReference>
<keyword evidence="1 3" id="KW-0378">Hydrolase</keyword>
<dbReference type="InterPro" id="IPR006680">
    <property type="entry name" value="Amidohydro-rel"/>
</dbReference>
<dbReference type="GO" id="GO:0008892">
    <property type="term" value="F:guanine deaminase activity"/>
    <property type="evidence" value="ECO:0007669"/>
    <property type="project" value="UniProtKB-EC"/>
</dbReference>
<dbReference type="AlphaFoldDB" id="A0A3B1CM88"/>
<dbReference type="PANTHER" id="PTHR43794:SF11">
    <property type="entry name" value="AMIDOHYDROLASE-RELATED DOMAIN-CONTAINING PROTEIN"/>
    <property type="match status" value="1"/>
</dbReference>